<feature type="coiled-coil region" evidence="1">
    <location>
        <begin position="140"/>
        <end position="270"/>
    </location>
</feature>
<organism evidence="2 3">
    <name type="scientific">Gigaspora margarita</name>
    <dbReference type="NCBI Taxonomy" id="4874"/>
    <lineage>
        <taxon>Eukaryota</taxon>
        <taxon>Fungi</taxon>
        <taxon>Fungi incertae sedis</taxon>
        <taxon>Mucoromycota</taxon>
        <taxon>Glomeromycotina</taxon>
        <taxon>Glomeromycetes</taxon>
        <taxon>Diversisporales</taxon>
        <taxon>Gigasporaceae</taxon>
        <taxon>Gigaspora</taxon>
    </lineage>
</organism>
<evidence type="ECO:0000256" key="1">
    <source>
        <dbReference type="SAM" id="Coils"/>
    </source>
</evidence>
<dbReference type="Proteomes" id="UP000789901">
    <property type="component" value="Unassembled WGS sequence"/>
</dbReference>
<sequence length="361" mass="41976">MDDNQMIQEVEKNLIIQQKITASQVEKHGETLITVKGDSDKPLVKFLHFVETPEKKLKILLNKTYELDTQKVAMLEKSLVTFMKNSGSKAIPDWIKEQAQCKKELESLENKRQREFVEDIVECDKVARIISEIELYQIQLAGYKYLKEDLQKEKKMLQDNRDYLKTQAIASVTSDTNNKFHTLAVLRKQKKIIKQEITEITDQENQKILYEAEYKKMLTSLSEKLESAKEKVNKAKQNKLARLAIIDEQIKKKKEEVKKFEDQILQILEKYGNPSINTTCLLLESIAKQHNQGSGVYTLNRIAVESFLKALEDEINFIRVVEEIQPIIRNSIHGISPKELTEHLARKALEPIFNTNLRIEY</sequence>
<gene>
    <name evidence="2" type="ORF">GMARGA_LOCUS3989</name>
</gene>
<protein>
    <submittedName>
        <fullName evidence="2">26131_t:CDS:1</fullName>
    </submittedName>
</protein>
<name>A0ABM8W6K1_GIGMA</name>
<evidence type="ECO:0000313" key="2">
    <source>
        <dbReference type="EMBL" id="CAG8538971.1"/>
    </source>
</evidence>
<evidence type="ECO:0000313" key="3">
    <source>
        <dbReference type="Proteomes" id="UP000789901"/>
    </source>
</evidence>
<keyword evidence="3" id="KW-1185">Reference proteome</keyword>
<reference evidence="2 3" key="1">
    <citation type="submission" date="2021-06" db="EMBL/GenBank/DDBJ databases">
        <authorList>
            <person name="Kallberg Y."/>
            <person name="Tangrot J."/>
            <person name="Rosling A."/>
        </authorList>
    </citation>
    <scope>NUCLEOTIDE SEQUENCE [LARGE SCALE GENOMIC DNA]</scope>
    <source>
        <strain evidence="2 3">120-4 pot B 10/14</strain>
    </source>
</reference>
<comment type="caution">
    <text evidence="2">The sequence shown here is derived from an EMBL/GenBank/DDBJ whole genome shotgun (WGS) entry which is preliminary data.</text>
</comment>
<proteinExistence type="predicted"/>
<keyword evidence="1" id="KW-0175">Coiled coil</keyword>
<dbReference type="EMBL" id="CAJVQB010001514">
    <property type="protein sequence ID" value="CAG8538971.1"/>
    <property type="molecule type" value="Genomic_DNA"/>
</dbReference>
<accession>A0ABM8W6K1</accession>